<feature type="domain" description="DUF6545" evidence="3">
    <location>
        <begin position="242"/>
        <end position="392"/>
    </location>
</feature>
<sequence length="396" mass="42197">MSAVLGVLLVAAVAWKGYQLSRAPADLPLRSVTLCLVSAALAFPFGTGPGARAADGLLGAGAAELLQNVLLLCCVYFLMCFYLHSAALDPARGRRRARLELVPLGVAAGLAAVSMAATPPGARGGTYDTADMQIAGVAGFYLSAGLYLGYALAMALWWTYRYIRLSQGSLATGLRLTAVAMAAMVLADVVRQVFVVVRWAGGPDESPLLTGANLTLSIAVPVFVIGVSYPGAATRIAALRLWWRHRRAYHRLRPLWAALHRAFPEDELTRVPTRPWGDRLLLRGVHRRYYRRVIECRDGLVRISPYLARPDAGADGEPDGARAAAPPARPEPSDGWAADLAARLRAALHDHAAGAPAPSRTAPSKAVLLPMPAEDTLEGDARQLVTLSDAFQAAAR</sequence>
<dbReference type="InterPro" id="IPR046675">
    <property type="entry name" value="DUF6545"/>
</dbReference>
<feature type="compositionally biased region" description="Low complexity" evidence="1">
    <location>
        <begin position="311"/>
        <end position="326"/>
    </location>
</feature>
<dbReference type="NCBIfam" id="NF042915">
    <property type="entry name" value="MAB_1171c_fam"/>
    <property type="match status" value="1"/>
</dbReference>
<dbReference type="EMBL" id="JAVREQ010000012">
    <property type="protein sequence ID" value="MDT0380011.1"/>
    <property type="molecule type" value="Genomic_DNA"/>
</dbReference>
<organism evidence="4 5">
    <name type="scientific">Streptomyces hazeniae</name>
    <dbReference type="NCBI Taxonomy" id="3075538"/>
    <lineage>
        <taxon>Bacteria</taxon>
        <taxon>Bacillati</taxon>
        <taxon>Actinomycetota</taxon>
        <taxon>Actinomycetes</taxon>
        <taxon>Kitasatosporales</taxon>
        <taxon>Streptomycetaceae</taxon>
        <taxon>Streptomyces</taxon>
    </lineage>
</organism>
<keyword evidence="2" id="KW-0472">Membrane</keyword>
<accession>A0ABU2NSP6</accession>
<evidence type="ECO:0000256" key="2">
    <source>
        <dbReference type="SAM" id="Phobius"/>
    </source>
</evidence>
<keyword evidence="2" id="KW-1133">Transmembrane helix</keyword>
<comment type="caution">
    <text evidence="4">The sequence shown here is derived from an EMBL/GenBank/DDBJ whole genome shotgun (WGS) entry which is preliminary data.</text>
</comment>
<evidence type="ECO:0000313" key="5">
    <source>
        <dbReference type="Proteomes" id="UP001183414"/>
    </source>
</evidence>
<reference evidence="5" key="1">
    <citation type="submission" date="2023-07" db="EMBL/GenBank/DDBJ databases">
        <title>30 novel species of actinomycetes from the DSMZ collection.</title>
        <authorList>
            <person name="Nouioui I."/>
        </authorList>
    </citation>
    <scope>NUCLEOTIDE SEQUENCE [LARGE SCALE GENOMIC DNA]</scope>
    <source>
        <strain evidence="5">DSM 42041</strain>
    </source>
</reference>
<feature type="transmembrane region" description="Helical" evidence="2">
    <location>
        <begin position="65"/>
        <end position="87"/>
    </location>
</feature>
<feature type="transmembrane region" description="Helical" evidence="2">
    <location>
        <begin position="214"/>
        <end position="243"/>
    </location>
</feature>
<evidence type="ECO:0000259" key="3">
    <source>
        <dbReference type="Pfam" id="PF20182"/>
    </source>
</evidence>
<protein>
    <submittedName>
        <fullName evidence="4">MAB_1171c family putative transporter</fullName>
    </submittedName>
</protein>
<proteinExistence type="predicted"/>
<feature type="transmembrane region" description="Helical" evidence="2">
    <location>
        <begin position="172"/>
        <end position="194"/>
    </location>
</feature>
<dbReference type="RefSeq" id="WP_311673787.1">
    <property type="nucleotide sequence ID" value="NZ_JAVREQ010000012.1"/>
</dbReference>
<dbReference type="Proteomes" id="UP001183414">
    <property type="component" value="Unassembled WGS sequence"/>
</dbReference>
<keyword evidence="2" id="KW-0812">Transmembrane</keyword>
<evidence type="ECO:0000313" key="4">
    <source>
        <dbReference type="EMBL" id="MDT0380011.1"/>
    </source>
</evidence>
<dbReference type="Pfam" id="PF20182">
    <property type="entry name" value="DUF6545"/>
    <property type="match status" value="1"/>
</dbReference>
<gene>
    <name evidence="4" type="ORF">RM572_14705</name>
</gene>
<evidence type="ECO:0000256" key="1">
    <source>
        <dbReference type="SAM" id="MobiDB-lite"/>
    </source>
</evidence>
<feature type="region of interest" description="Disordered" evidence="1">
    <location>
        <begin position="311"/>
        <end position="335"/>
    </location>
</feature>
<feature type="transmembrane region" description="Helical" evidence="2">
    <location>
        <begin position="138"/>
        <end position="160"/>
    </location>
</feature>
<keyword evidence="5" id="KW-1185">Reference proteome</keyword>
<name>A0ABU2NSP6_9ACTN</name>
<feature type="transmembrane region" description="Helical" evidence="2">
    <location>
        <begin position="99"/>
        <end position="118"/>
    </location>
</feature>
<dbReference type="InterPro" id="IPR050039">
    <property type="entry name" value="MAB_1171c-like"/>
</dbReference>